<dbReference type="PANTHER" id="PTHR46056:SF12">
    <property type="entry name" value="LONG-CHAIN-ALCOHOL OXIDASE"/>
    <property type="match status" value="1"/>
</dbReference>
<dbReference type="EMBL" id="CP042430">
    <property type="protein sequence ID" value="QEC47419.1"/>
    <property type="molecule type" value="Genomic_DNA"/>
</dbReference>
<keyword evidence="4" id="KW-0560">Oxidoreductase</keyword>
<name>A0A5B8U2Y3_9ACTN</name>
<keyword evidence="3" id="KW-0274">FAD</keyword>
<dbReference type="SUPFAM" id="SSF51905">
    <property type="entry name" value="FAD/NAD(P)-binding domain"/>
    <property type="match status" value="1"/>
</dbReference>
<dbReference type="Gene3D" id="3.50.50.60">
    <property type="entry name" value="FAD/NAD(P)-binding domain"/>
    <property type="match status" value="2"/>
</dbReference>
<dbReference type="Pfam" id="PF05199">
    <property type="entry name" value="GMC_oxred_C"/>
    <property type="match status" value="1"/>
</dbReference>
<evidence type="ECO:0000256" key="2">
    <source>
        <dbReference type="ARBA" id="ARBA00022630"/>
    </source>
</evidence>
<dbReference type="InterPro" id="IPR007867">
    <property type="entry name" value="GMC_OxRtase_C"/>
</dbReference>
<sequence length="620" mass="67989">MERDRFRRTGLPARLYAPGARPARPRALRGRGGLRPGPGHRRLTARSAVSGEDRRRLAKGSRFPKDNDSAFLLDVHRRAIPGRERMQRFADDDEIDLLIVGAGAGGSVLAQRLARRGWRIAIIESGPFWDPDADWVSDEAGQHKIYWTAPRVIGGEDPVELGKNNSGHGVGGSMIHYAGYTPRFHPSDFDTRTREGVGADWPISYADLKAHYERVESELPVAGQDWPWGDPHRYPHAPHPISGAADQARRGMIGAGIEVRIGPVGIPNGTFGNRPHCIYRGFCLQGCKVNAKASPYVTHLPDAIEHGVEVRADAHALRVETDPSSGRCTGVTYEHEGRQRFQRAAAVAVCGYAIETPRLLLNSHSARHPDGLANGHDQVGRYIMVQGATQIAGRFPEPLRQYKAPPPEISSEQFYETDPSRGFARGFSIQTVGPLPIGWAEHVVADGHWGHGLREYMRDYNHWTTLGLLCELLPQARNRVTLADEVDAHGMPVARFDYTQCDNDRANIAYGADVLERVWEAAGAQDTLRVDRYAHLVGGCRMGTTPEESVIDSDHRAWGIDNLFVCDGSVMPTEGAANPALTIMALASRLAQRLGDKRVARAPRTTPRAVAGARAGGSGR</sequence>
<accession>A0A5B8U2Y3</accession>
<organism evidence="8 9">
    <name type="scientific">Baekduia soli</name>
    <dbReference type="NCBI Taxonomy" id="496014"/>
    <lineage>
        <taxon>Bacteria</taxon>
        <taxon>Bacillati</taxon>
        <taxon>Actinomycetota</taxon>
        <taxon>Thermoleophilia</taxon>
        <taxon>Solirubrobacterales</taxon>
        <taxon>Baekduiaceae</taxon>
        <taxon>Baekduia</taxon>
    </lineage>
</organism>
<dbReference type="InterPro" id="IPR000172">
    <property type="entry name" value="GMC_OxRdtase_N"/>
</dbReference>
<dbReference type="Pfam" id="PF00732">
    <property type="entry name" value="GMC_oxred_N"/>
    <property type="match status" value="1"/>
</dbReference>
<dbReference type="KEGG" id="bsol:FSW04_07380"/>
<proteinExistence type="inferred from homology"/>
<comment type="similarity">
    <text evidence="1">Belongs to the GMC oxidoreductase family.</text>
</comment>
<protein>
    <submittedName>
        <fullName evidence="8">GMC family oxidoreductase</fullName>
    </submittedName>
</protein>
<dbReference type="GO" id="GO:0050660">
    <property type="term" value="F:flavin adenine dinucleotide binding"/>
    <property type="evidence" value="ECO:0007669"/>
    <property type="project" value="InterPro"/>
</dbReference>
<dbReference type="Proteomes" id="UP000321805">
    <property type="component" value="Chromosome"/>
</dbReference>
<evidence type="ECO:0000256" key="3">
    <source>
        <dbReference type="ARBA" id="ARBA00022827"/>
    </source>
</evidence>
<keyword evidence="2" id="KW-0285">Flavoprotein</keyword>
<dbReference type="SUPFAM" id="SSF54373">
    <property type="entry name" value="FAD-linked reductases, C-terminal domain"/>
    <property type="match status" value="1"/>
</dbReference>
<dbReference type="OrthoDB" id="9798604at2"/>
<feature type="domain" description="Glucose-methanol-choline oxidoreductase C-terminal" evidence="7">
    <location>
        <begin position="474"/>
        <end position="587"/>
    </location>
</feature>
<evidence type="ECO:0000313" key="9">
    <source>
        <dbReference type="Proteomes" id="UP000321805"/>
    </source>
</evidence>
<dbReference type="PANTHER" id="PTHR46056">
    <property type="entry name" value="LONG-CHAIN-ALCOHOL OXIDASE"/>
    <property type="match status" value="1"/>
</dbReference>
<dbReference type="InterPro" id="IPR036188">
    <property type="entry name" value="FAD/NAD-bd_sf"/>
</dbReference>
<evidence type="ECO:0000259" key="6">
    <source>
        <dbReference type="Pfam" id="PF00732"/>
    </source>
</evidence>
<dbReference type="Pfam" id="PF13450">
    <property type="entry name" value="NAD_binding_8"/>
    <property type="match status" value="1"/>
</dbReference>
<dbReference type="AlphaFoldDB" id="A0A5B8U2Y3"/>
<evidence type="ECO:0000259" key="7">
    <source>
        <dbReference type="Pfam" id="PF05199"/>
    </source>
</evidence>
<gene>
    <name evidence="8" type="ORF">FSW04_07380</name>
</gene>
<evidence type="ECO:0000256" key="4">
    <source>
        <dbReference type="ARBA" id="ARBA00023002"/>
    </source>
</evidence>
<keyword evidence="9" id="KW-1185">Reference proteome</keyword>
<feature type="compositionally biased region" description="Low complexity" evidence="5">
    <location>
        <begin position="11"/>
        <end position="22"/>
    </location>
</feature>
<feature type="domain" description="Glucose-methanol-choline oxidoreductase N-terminal" evidence="6">
    <location>
        <begin position="271"/>
        <end position="368"/>
    </location>
</feature>
<reference evidence="8 9" key="1">
    <citation type="journal article" date="2018" name="J. Microbiol.">
        <title>Baekduia soli gen. nov., sp. nov., a novel bacterium isolated from the soil of Baekdu Mountain and proposal of a novel family name, Baekduiaceae fam. nov.</title>
        <authorList>
            <person name="An D.S."/>
            <person name="Siddiqi M.Z."/>
            <person name="Kim K.H."/>
            <person name="Yu H.S."/>
            <person name="Im W.T."/>
        </authorList>
    </citation>
    <scope>NUCLEOTIDE SEQUENCE [LARGE SCALE GENOMIC DNA]</scope>
    <source>
        <strain evidence="8 9">BR7-21</strain>
    </source>
</reference>
<dbReference type="GO" id="GO:0016614">
    <property type="term" value="F:oxidoreductase activity, acting on CH-OH group of donors"/>
    <property type="evidence" value="ECO:0007669"/>
    <property type="project" value="InterPro"/>
</dbReference>
<feature type="region of interest" description="Disordered" evidence="5">
    <location>
        <begin position="1"/>
        <end position="61"/>
    </location>
</feature>
<evidence type="ECO:0000256" key="1">
    <source>
        <dbReference type="ARBA" id="ARBA00010790"/>
    </source>
</evidence>
<evidence type="ECO:0000256" key="5">
    <source>
        <dbReference type="SAM" id="MobiDB-lite"/>
    </source>
</evidence>
<evidence type="ECO:0000313" key="8">
    <source>
        <dbReference type="EMBL" id="QEC47419.1"/>
    </source>
</evidence>